<protein>
    <submittedName>
        <fullName evidence="2">Uncharacterized protein</fullName>
    </submittedName>
</protein>
<evidence type="ECO:0000313" key="2">
    <source>
        <dbReference type="EMBL" id="EIM27206.1"/>
    </source>
</evidence>
<organism evidence="2 3">
    <name type="scientific">Microvirga lotononidis</name>
    <dbReference type="NCBI Taxonomy" id="864069"/>
    <lineage>
        <taxon>Bacteria</taxon>
        <taxon>Pseudomonadati</taxon>
        <taxon>Pseudomonadota</taxon>
        <taxon>Alphaproteobacteria</taxon>
        <taxon>Hyphomicrobiales</taxon>
        <taxon>Methylobacteriaceae</taxon>
        <taxon>Microvirga</taxon>
    </lineage>
</organism>
<dbReference type="EMBL" id="JH660645">
    <property type="protein sequence ID" value="EIM27206.1"/>
    <property type="molecule type" value="Genomic_DNA"/>
</dbReference>
<gene>
    <name evidence="2" type="ORF">MicloDRAFT_00037630</name>
</gene>
<name>I4YTB4_9HYPH</name>
<feature type="compositionally biased region" description="Basic and acidic residues" evidence="1">
    <location>
        <begin position="30"/>
        <end position="51"/>
    </location>
</feature>
<keyword evidence="3" id="KW-1185">Reference proteome</keyword>
<feature type="region of interest" description="Disordered" evidence="1">
    <location>
        <begin position="30"/>
        <end position="66"/>
    </location>
</feature>
<dbReference type="AlphaFoldDB" id="I4YTB4"/>
<reference evidence="2 3" key="1">
    <citation type="submission" date="2012-02" db="EMBL/GenBank/DDBJ databases">
        <title>Improved High-Quality Draft sequence of Microvirga sp. WSM3557.</title>
        <authorList>
            <consortium name="US DOE Joint Genome Institute"/>
            <person name="Lucas S."/>
            <person name="Han J."/>
            <person name="Lapidus A."/>
            <person name="Cheng J.-F."/>
            <person name="Goodwin L."/>
            <person name="Pitluck S."/>
            <person name="Peters L."/>
            <person name="Zhang X."/>
            <person name="Detter J.C."/>
            <person name="Han C."/>
            <person name="Tapia R."/>
            <person name="Land M."/>
            <person name="Hauser L."/>
            <person name="Kyrpides N."/>
            <person name="Ivanova N."/>
            <person name="Pagani I."/>
            <person name="Brau L."/>
            <person name="Yates R."/>
            <person name="O'Hara G."/>
            <person name="Rui T."/>
            <person name="Howieson J."/>
            <person name="Reeve W."/>
            <person name="Woyke T."/>
        </authorList>
    </citation>
    <scope>NUCLEOTIDE SEQUENCE [LARGE SCALE GENOMIC DNA]</scope>
    <source>
        <strain evidence="2 3">WSM3557</strain>
    </source>
</reference>
<evidence type="ECO:0000313" key="3">
    <source>
        <dbReference type="Proteomes" id="UP000003947"/>
    </source>
</evidence>
<evidence type="ECO:0000256" key="1">
    <source>
        <dbReference type="SAM" id="MobiDB-lite"/>
    </source>
</evidence>
<dbReference type="HOGENOM" id="CLU_2826320_0_0_5"/>
<dbReference type="Proteomes" id="UP000003947">
    <property type="component" value="Unassembled WGS sequence"/>
</dbReference>
<sequence length="66" mass="7716">MKDHYPDMPHEQIASVLEISPGLVSRYTNKRREQRAYHARQKETAAPDKALKAYLPDDEANQHERL</sequence>
<accession>I4YTB4</accession>
<proteinExistence type="predicted"/>
<dbReference type="PATRIC" id="fig|864069.3.peg.4089"/>